<accession>A0ABV7KL89</accession>
<evidence type="ECO:0000313" key="2">
    <source>
        <dbReference type="EMBL" id="MFC3210220.1"/>
    </source>
</evidence>
<keyword evidence="1" id="KW-1133">Transmembrane helix</keyword>
<dbReference type="RefSeq" id="WP_117313171.1">
    <property type="nucleotide sequence ID" value="NZ_JBHRUJ010000004.1"/>
</dbReference>
<organism evidence="2 3">
    <name type="scientific">Planomicrobium okeanokoites</name>
    <name type="common">Planococcus okeanokoites</name>
    <name type="synonym">Flavobacterium okeanokoites</name>
    <dbReference type="NCBI Taxonomy" id="244"/>
    <lineage>
        <taxon>Bacteria</taxon>
        <taxon>Bacillati</taxon>
        <taxon>Bacillota</taxon>
        <taxon>Bacilli</taxon>
        <taxon>Bacillales</taxon>
        <taxon>Caryophanaceae</taxon>
        <taxon>Planomicrobium</taxon>
    </lineage>
</organism>
<reference evidence="3" key="1">
    <citation type="journal article" date="2019" name="Int. J. Syst. Evol. Microbiol.">
        <title>The Global Catalogue of Microorganisms (GCM) 10K type strain sequencing project: providing services to taxonomists for standard genome sequencing and annotation.</title>
        <authorList>
            <consortium name="The Broad Institute Genomics Platform"/>
            <consortium name="The Broad Institute Genome Sequencing Center for Infectious Disease"/>
            <person name="Wu L."/>
            <person name="Ma J."/>
        </authorList>
    </citation>
    <scope>NUCLEOTIDE SEQUENCE [LARGE SCALE GENOMIC DNA]</scope>
    <source>
        <strain evidence="3">CCM 320</strain>
    </source>
</reference>
<gene>
    <name evidence="2" type="ORF">ACFOEJ_03910</name>
</gene>
<dbReference type="EMBL" id="JBHRUJ010000004">
    <property type="protein sequence ID" value="MFC3210220.1"/>
    <property type="molecule type" value="Genomic_DNA"/>
</dbReference>
<sequence length="184" mass="21686">MRKRFLMVLVGLAAVIVVGWLAMWFIATYEPTPDQREVEEIVHERDLVEFGEVEGAFLLTPRNYGYYDSENIYVVEQYLDKGGDYASQYAVIEKGAALTESDKPVIEQLAAKETFQNDYVDDFQVLSKHRVTVFRNEEKTEEHWFFKVTYKYDGEYFLTFVLPEPAIENRFNFFAEGYEQFLQF</sequence>
<comment type="caution">
    <text evidence="2">The sequence shown here is derived from an EMBL/GenBank/DDBJ whole genome shotgun (WGS) entry which is preliminary data.</text>
</comment>
<keyword evidence="3" id="KW-1185">Reference proteome</keyword>
<keyword evidence="1" id="KW-0472">Membrane</keyword>
<feature type="transmembrane region" description="Helical" evidence="1">
    <location>
        <begin position="5"/>
        <end position="27"/>
    </location>
</feature>
<evidence type="ECO:0000313" key="3">
    <source>
        <dbReference type="Proteomes" id="UP001595625"/>
    </source>
</evidence>
<protein>
    <submittedName>
        <fullName evidence="2">Uncharacterized protein</fullName>
    </submittedName>
</protein>
<proteinExistence type="predicted"/>
<keyword evidence="1" id="KW-0812">Transmembrane</keyword>
<name>A0ABV7KL89_PLAOK</name>
<dbReference type="Proteomes" id="UP001595625">
    <property type="component" value="Unassembled WGS sequence"/>
</dbReference>
<evidence type="ECO:0000256" key="1">
    <source>
        <dbReference type="SAM" id="Phobius"/>
    </source>
</evidence>